<comment type="caution">
    <text evidence="2">The sequence shown here is derived from an EMBL/GenBank/DDBJ whole genome shotgun (WGS) entry which is preliminary data.</text>
</comment>
<feature type="region of interest" description="Disordered" evidence="1">
    <location>
        <begin position="63"/>
        <end position="82"/>
    </location>
</feature>
<protein>
    <submittedName>
        <fullName evidence="2">Uncharacterized protein</fullName>
    </submittedName>
</protein>
<evidence type="ECO:0000313" key="2">
    <source>
        <dbReference type="EMBL" id="KPM04490.1"/>
    </source>
</evidence>
<dbReference type="VEuPathDB" id="VectorBase:SSCA009372"/>
<dbReference type="Proteomes" id="UP000616769">
    <property type="component" value="Unassembled WGS sequence"/>
</dbReference>
<sequence>MSSTTLSLITSPSTLARSSQPMISTTKAPLLSYSLISPIKPTFVQHDIDVDHRQNVATSASWNEMGNKNENNQDTSTASMTIDNSDWSNKILNNSIRYRSDDNSTRPDQPVKPVIVFAIATDLPTNISHSWSKSSSNLFGVSKPPESSSPFKLGKKLFRKKVTSYVDTSKMPSSKIQAVLPKPPQQRLESNLFLSQNNLLQPRLINNRRPIGRLRNASVLENIENLWSTFPSIRRRQDSPMISLKINDGGQMVASQSPSPLLQVPPRSSWWSRYLNSLQQRTKQQKTTDSFHPQPSYPSRAIHAYDQPDLSQMSSYLQSAIQQQLPDLMKMFSNGQPIQFQLNQIELIPTGVENGQPGKLSSTYGDVLTNSRPQSTGSKMISSSSILSPSYSLNNQLISRPINNPRAVIAQPISFNNARVHHPNQRSATTASVSNPENLYGVKFYSIPSRLTSSPYSYYAFQTSSSSQPLLRKNFTPQSDRGPNKSQPLSISSASNRLAATSNSNRIIDQSKSIISSSLKGEINMMKTANGDIGNNFTTGKNCFKQTNRTSVEKILSMKENGLFASQC</sequence>
<dbReference type="AlphaFoldDB" id="A0A132A2C7"/>
<evidence type="ECO:0000256" key="1">
    <source>
        <dbReference type="SAM" id="MobiDB-lite"/>
    </source>
</evidence>
<feature type="compositionally biased region" description="Low complexity" evidence="1">
    <location>
        <begin position="1"/>
        <end position="15"/>
    </location>
</feature>
<name>A0A132A2C7_SARSC</name>
<reference evidence="2 3" key="1">
    <citation type="journal article" date="2015" name="Parasit. Vectors">
        <title>Draft genome of the scabies mite.</title>
        <authorList>
            <person name="Rider S.D.Jr."/>
            <person name="Morgan M.S."/>
            <person name="Arlian L.G."/>
        </authorList>
    </citation>
    <scope>NUCLEOTIDE SEQUENCE [LARGE SCALE GENOMIC DNA]</scope>
    <source>
        <strain evidence="2">Arlian Lab</strain>
    </source>
</reference>
<organism evidence="2 3">
    <name type="scientific">Sarcoptes scabiei</name>
    <name type="common">Itch mite</name>
    <name type="synonym">Acarus scabiei</name>
    <dbReference type="NCBI Taxonomy" id="52283"/>
    <lineage>
        <taxon>Eukaryota</taxon>
        <taxon>Metazoa</taxon>
        <taxon>Ecdysozoa</taxon>
        <taxon>Arthropoda</taxon>
        <taxon>Chelicerata</taxon>
        <taxon>Arachnida</taxon>
        <taxon>Acari</taxon>
        <taxon>Acariformes</taxon>
        <taxon>Sarcoptiformes</taxon>
        <taxon>Astigmata</taxon>
        <taxon>Psoroptidia</taxon>
        <taxon>Sarcoptoidea</taxon>
        <taxon>Sarcoptidae</taxon>
        <taxon>Sarcoptinae</taxon>
        <taxon>Sarcoptes</taxon>
    </lineage>
</organism>
<dbReference type="EMBL" id="JXLN01009009">
    <property type="protein sequence ID" value="KPM04490.1"/>
    <property type="molecule type" value="Genomic_DNA"/>
</dbReference>
<feature type="region of interest" description="Disordered" evidence="1">
    <location>
        <begin position="1"/>
        <end position="21"/>
    </location>
</feature>
<accession>A0A132A2C7</accession>
<proteinExistence type="predicted"/>
<evidence type="ECO:0000313" key="3">
    <source>
        <dbReference type="Proteomes" id="UP000616769"/>
    </source>
</evidence>
<gene>
    <name evidence="2" type="ORF">QR98_0029390</name>
</gene>